<dbReference type="Proteomes" id="UP001187192">
    <property type="component" value="Unassembled WGS sequence"/>
</dbReference>
<comment type="caution">
    <text evidence="1">The sequence shown here is derived from an EMBL/GenBank/DDBJ whole genome shotgun (WGS) entry which is preliminary data.</text>
</comment>
<gene>
    <name evidence="1" type="ORF">TIFTF001_034160</name>
</gene>
<keyword evidence="2" id="KW-1185">Reference proteome</keyword>
<protein>
    <submittedName>
        <fullName evidence="1">Uncharacterized protein</fullName>
    </submittedName>
</protein>
<proteinExistence type="predicted"/>
<reference evidence="1" key="1">
    <citation type="submission" date="2023-07" db="EMBL/GenBank/DDBJ databases">
        <title>draft genome sequence of fig (Ficus carica).</title>
        <authorList>
            <person name="Takahashi T."/>
            <person name="Nishimura K."/>
        </authorList>
    </citation>
    <scope>NUCLEOTIDE SEQUENCE</scope>
</reference>
<dbReference type="EMBL" id="BTGU01000210">
    <property type="protein sequence ID" value="GMN65082.1"/>
    <property type="molecule type" value="Genomic_DNA"/>
</dbReference>
<evidence type="ECO:0000313" key="2">
    <source>
        <dbReference type="Proteomes" id="UP001187192"/>
    </source>
</evidence>
<name>A0AA88DZB7_FICCA</name>
<organism evidence="1 2">
    <name type="scientific">Ficus carica</name>
    <name type="common">Common fig</name>
    <dbReference type="NCBI Taxonomy" id="3494"/>
    <lineage>
        <taxon>Eukaryota</taxon>
        <taxon>Viridiplantae</taxon>
        <taxon>Streptophyta</taxon>
        <taxon>Embryophyta</taxon>
        <taxon>Tracheophyta</taxon>
        <taxon>Spermatophyta</taxon>
        <taxon>Magnoliopsida</taxon>
        <taxon>eudicotyledons</taxon>
        <taxon>Gunneridae</taxon>
        <taxon>Pentapetalae</taxon>
        <taxon>rosids</taxon>
        <taxon>fabids</taxon>
        <taxon>Rosales</taxon>
        <taxon>Moraceae</taxon>
        <taxon>Ficeae</taxon>
        <taxon>Ficus</taxon>
    </lineage>
</organism>
<dbReference type="AlphaFoldDB" id="A0AA88DZB7"/>
<sequence length="45" mass="4817">MEIACCCARAWSSTISDIADEVSNLPAISDTRWRSVTGQAVKCGN</sequence>
<accession>A0AA88DZB7</accession>
<evidence type="ECO:0000313" key="1">
    <source>
        <dbReference type="EMBL" id="GMN65082.1"/>
    </source>
</evidence>